<feature type="chain" id="PRO_5018261144" description="WxL domain-containing protein" evidence="1">
    <location>
        <begin position="29"/>
        <end position="115"/>
    </location>
</feature>
<evidence type="ECO:0000256" key="1">
    <source>
        <dbReference type="SAM" id="SignalP"/>
    </source>
</evidence>
<keyword evidence="1" id="KW-0732">Signal</keyword>
<dbReference type="Proteomes" id="UP000323521">
    <property type="component" value="Chromosome"/>
</dbReference>
<keyword evidence="3" id="KW-1185">Reference proteome</keyword>
<evidence type="ECO:0000313" key="3">
    <source>
        <dbReference type="Proteomes" id="UP000323521"/>
    </source>
</evidence>
<protein>
    <recommendedName>
        <fullName evidence="4">WxL domain-containing protein</fullName>
    </recommendedName>
</protein>
<evidence type="ECO:0000313" key="2">
    <source>
        <dbReference type="EMBL" id="ATW26149.1"/>
    </source>
</evidence>
<dbReference type="EMBL" id="CP017634">
    <property type="protein sequence ID" value="ATW26149.1"/>
    <property type="molecule type" value="Genomic_DNA"/>
</dbReference>
<gene>
    <name evidence="2" type="ORF">DCMF_16450</name>
</gene>
<organism evidence="2 3">
    <name type="scientific">Formimonas warabiya</name>
    <dbReference type="NCBI Taxonomy" id="1761012"/>
    <lineage>
        <taxon>Bacteria</taxon>
        <taxon>Bacillati</taxon>
        <taxon>Bacillota</taxon>
        <taxon>Clostridia</taxon>
        <taxon>Eubacteriales</taxon>
        <taxon>Peptococcaceae</taxon>
        <taxon>Candidatus Formimonas</taxon>
    </lineage>
</organism>
<dbReference type="KEGG" id="fwa:DCMF_16450"/>
<evidence type="ECO:0008006" key="4">
    <source>
        <dbReference type="Google" id="ProtNLM"/>
    </source>
</evidence>
<sequence>MFFTKHKKIIVSLAAAAVMSLGGVTALAATGPSLTPAGYVDLANMDIQADTLTVVKDFTPQIFGRQTAKTAPGLASTPVSGSIDTTNVQEGTYTVVKGVTPQIAGGHTNYTTAAK</sequence>
<dbReference type="AlphaFoldDB" id="A0A3G1KUL7"/>
<feature type="signal peptide" evidence="1">
    <location>
        <begin position="1"/>
        <end position="28"/>
    </location>
</feature>
<name>A0A3G1KUL7_FORW1</name>
<dbReference type="OrthoDB" id="9936961at2"/>
<reference evidence="2 3" key="1">
    <citation type="submission" date="2016-10" db="EMBL/GenBank/DDBJ databases">
        <title>Complete Genome Sequence of Peptococcaceae strain DCMF.</title>
        <authorList>
            <person name="Edwards R.J."/>
            <person name="Holland S.I."/>
            <person name="Deshpande N.P."/>
            <person name="Wong Y.K."/>
            <person name="Ertan H."/>
            <person name="Manefield M."/>
            <person name="Russell T.L."/>
            <person name="Lee M.J."/>
        </authorList>
    </citation>
    <scope>NUCLEOTIDE SEQUENCE [LARGE SCALE GENOMIC DNA]</scope>
    <source>
        <strain evidence="2 3">DCMF</strain>
    </source>
</reference>
<dbReference type="RefSeq" id="WP_148135426.1">
    <property type="nucleotide sequence ID" value="NZ_CP017634.1"/>
</dbReference>
<accession>A0A3G1KUL7</accession>
<proteinExistence type="predicted"/>